<dbReference type="AlphaFoldDB" id="A0A2W5IDF5"/>
<dbReference type="PANTHER" id="PTHR34039">
    <property type="entry name" value="UPF0102 PROTEIN YRAN"/>
    <property type="match status" value="1"/>
</dbReference>
<protein>
    <recommendedName>
        <fullName evidence="2">UPF0102 protein DI579_01150</fullName>
    </recommendedName>
</protein>
<dbReference type="RefSeq" id="WP_290595415.1">
    <property type="nucleotide sequence ID" value="NZ_CAKZIO010000003.1"/>
</dbReference>
<dbReference type="InterPro" id="IPR011335">
    <property type="entry name" value="Restrct_endonuc-II-like"/>
</dbReference>
<evidence type="ECO:0000256" key="1">
    <source>
        <dbReference type="ARBA" id="ARBA00006738"/>
    </source>
</evidence>
<comment type="similarity">
    <text evidence="1 2">Belongs to the UPF0102 family.</text>
</comment>
<dbReference type="Gene3D" id="3.40.1350.10">
    <property type="match status" value="1"/>
</dbReference>
<proteinExistence type="inferred from homology"/>
<dbReference type="Pfam" id="PF02021">
    <property type="entry name" value="UPF0102"/>
    <property type="match status" value="1"/>
</dbReference>
<accession>A0A2W5IDF5</accession>
<evidence type="ECO:0000256" key="2">
    <source>
        <dbReference type="HAMAP-Rule" id="MF_00048"/>
    </source>
</evidence>
<dbReference type="HAMAP" id="MF_00048">
    <property type="entry name" value="UPF0102"/>
    <property type="match status" value="1"/>
</dbReference>
<sequence length="133" mass="15239">MTDTLTPQELGVLGENLAVQWLEDRHYTIVDRNVRIPGIRGELDIIAFDTETTELVFVEVKTRTTTIAGWPEEAITRKKARTIRMVASEWLSHAYEEPPEGFPDHRGLRFDVLSLLGNPTEGFSFRHFRDVLS</sequence>
<evidence type="ECO:0000313" key="3">
    <source>
        <dbReference type="EMBL" id="PZP89800.1"/>
    </source>
</evidence>
<comment type="caution">
    <text evidence="3">The sequence shown here is derived from an EMBL/GenBank/DDBJ whole genome shotgun (WGS) entry which is preliminary data.</text>
</comment>
<evidence type="ECO:0000313" key="4">
    <source>
        <dbReference type="Proteomes" id="UP000248606"/>
    </source>
</evidence>
<dbReference type="EMBL" id="QFOZ01000001">
    <property type="protein sequence ID" value="PZP89800.1"/>
    <property type="molecule type" value="Genomic_DNA"/>
</dbReference>
<dbReference type="GO" id="GO:0003676">
    <property type="term" value="F:nucleic acid binding"/>
    <property type="evidence" value="ECO:0007669"/>
    <property type="project" value="InterPro"/>
</dbReference>
<dbReference type="InterPro" id="IPR011856">
    <property type="entry name" value="tRNA_endonuc-like_dom_sf"/>
</dbReference>
<dbReference type="PANTHER" id="PTHR34039:SF1">
    <property type="entry name" value="UPF0102 PROTEIN YRAN"/>
    <property type="match status" value="1"/>
</dbReference>
<dbReference type="SUPFAM" id="SSF52980">
    <property type="entry name" value="Restriction endonuclease-like"/>
    <property type="match status" value="1"/>
</dbReference>
<gene>
    <name evidence="3" type="ORF">DI579_01150</name>
</gene>
<dbReference type="CDD" id="cd20736">
    <property type="entry name" value="PoNe_Nuclease"/>
    <property type="match status" value="1"/>
</dbReference>
<reference evidence="3 4" key="1">
    <citation type="submission" date="2017-08" db="EMBL/GenBank/DDBJ databases">
        <title>Infants hospitalized years apart are colonized by the same room-sourced microbial strains.</title>
        <authorList>
            <person name="Brooks B."/>
            <person name="Olm M.R."/>
            <person name="Firek B.A."/>
            <person name="Baker R."/>
            <person name="Thomas B.C."/>
            <person name="Morowitz M.J."/>
            <person name="Banfield J.F."/>
        </authorList>
    </citation>
    <scope>NUCLEOTIDE SEQUENCE [LARGE SCALE GENOMIC DNA]</scope>
    <source>
        <strain evidence="3">S2_006_000_R1_57</strain>
    </source>
</reference>
<dbReference type="Proteomes" id="UP000248606">
    <property type="component" value="Unassembled WGS sequence"/>
</dbReference>
<name>A0A2W5IDF5_9ACTN</name>
<dbReference type="InterPro" id="IPR003509">
    <property type="entry name" value="UPF0102_YraN-like"/>
</dbReference>
<organism evidence="3 4">
    <name type="scientific">Lawsonella clevelandensis</name>
    <dbReference type="NCBI Taxonomy" id="1528099"/>
    <lineage>
        <taxon>Bacteria</taxon>
        <taxon>Bacillati</taxon>
        <taxon>Actinomycetota</taxon>
        <taxon>Actinomycetes</taxon>
        <taxon>Mycobacteriales</taxon>
        <taxon>Lawsonellaceae</taxon>
        <taxon>Lawsonella</taxon>
    </lineage>
</organism>